<dbReference type="EMBL" id="JBHRZH010000006">
    <property type="protein sequence ID" value="MFC3761159.1"/>
    <property type="molecule type" value="Genomic_DNA"/>
</dbReference>
<dbReference type="PANTHER" id="PTHR42718">
    <property type="entry name" value="MAJOR FACILITATOR SUPERFAMILY MULTIDRUG TRANSPORTER MFSC"/>
    <property type="match status" value="1"/>
</dbReference>
<dbReference type="InterPro" id="IPR020846">
    <property type="entry name" value="MFS_dom"/>
</dbReference>
<evidence type="ECO:0000256" key="5">
    <source>
        <dbReference type="ARBA" id="ARBA00022989"/>
    </source>
</evidence>
<dbReference type="InterPro" id="IPR036259">
    <property type="entry name" value="MFS_trans_sf"/>
</dbReference>
<evidence type="ECO:0000256" key="1">
    <source>
        <dbReference type="ARBA" id="ARBA00004651"/>
    </source>
</evidence>
<dbReference type="SUPFAM" id="SSF103473">
    <property type="entry name" value="MFS general substrate transporter"/>
    <property type="match status" value="1"/>
</dbReference>
<feature type="transmembrane region" description="Helical" evidence="7">
    <location>
        <begin position="170"/>
        <end position="190"/>
    </location>
</feature>
<evidence type="ECO:0000256" key="4">
    <source>
        <dbReference type="ARBA" id="ARBA00022692"/>
    </source>
</evidence>
<comment type="subcellular location">
    <subcellularLocation>
        <location evidence="1">Cell membrane</location>
        <topology evidence="1">Multi-pass membrane protein</topology>
    </subcellularLocation>
</comment>
<protein>
    <submittedName>
        <fullName evidence="9">MFS transporter</fullName>
    </submittedName>
</protein>
<feature type="transmembrane region" description="Helical" evidence="7">
    <location>
        <begin position="49"/>
        <end position="69"/>
    </location>
</feature>
<feature type="transmembrane region" description="Helical" evidence="7">
    <location>
        <begin position="262"/>
        <end position="286"/>
    </location>
</feature>
<dbReference type="InterPro" id="IPR011701">
    <property type="entry name" value="MFS"/>
</dbReference>
<feature type="domain" description="Major facilitator superfamily (MFS) profile" evidence="8">
    <location>
        <begin position="15"/>
        <end position="461"/>
    </location>
</feature>
<reference evidence="10" key="1">
    <citation type="journal article" date="2019" name="Int. J. Syst. Evol. Microbiol.">
        <title>The Global Catalogue of Microorganisms (GCM) 10K type strain sequencing project: providing services to taxonomists for standard genome sequencing and annotation.</title>
        <authorList>
            <consortium name="The Broad Institute Genomics Platform"/>
            <consortium name="The Broad Institute Genome Sequencing Center for Infectious Disease"/>
            <person name="Wu L."/>
            <person name="Ma J."/>
        </authorList>
    </citation>
    <scope>NUCLEOTIDE SEQUENCE [LARGE SCALE GENOMIC DNA]</scope>
    <source>
        <strain evidence="10">CGMCC 4.7241</strain>
    </source>
</reference>
<evidence type="ECO:0000256" key="6">
    <source>
        <dbReference type="ARBA" id="ARBA00023136"/>
    </source>
</evidence>
<feature type="transmembrane region" description="Helical" evidence="7">
    <location>
        <begin position="202"/>
        <end position="219"/>
    </location>
</feature>
<dbReference type="Proteomes" id="UP001595699">
    <property type="component" value="Unassembled WGS sequence"/>
</dbReference>
<keyword evidence="4 7" id="KW-0812">Transmembrane</keyword>
<feature type="transmembrane region" description="Helical" evidence="7">
    <location>
        <begin position="143"/>
        <end position="164"/>
    </location>
</feature>
<evidence type="ECO:0000256" key="2">
    <source>
        <dbReference type="ARBA" id="ARBA00022448"/>
    </source>
</evidence>
<organism evidence="9 10">
    <name type="scientific">Tenggerimyces flavus</name>
    <dbReference type="NCBI Taxonomy" id="1708749"/>
    <lineage>
        <taxon>Bacteria</taxon>
        <taxon>Bacillati</taxon>
        <taxon>Actinomycetota</taxon>
        <taxon>Actinomycetes</taxon>
        <taxon>Propionibacteriales</taxon>
        <taxon>Nocardioidaceae</taxon>
        <taxon>Tenggerimyces</taxon>
    </lineage>
</organism>
<comment type="caution">
    <text evidence="9">The sequence shown here is derived from an EMBL/GenBank/DDBJ whole genome shotgun (WGS) entry which is preliminary data.</text>
</comment>
<keyword evidence="3" id="KW-1003">Cell membrane</keyword>
<keyword evidence="10" id="KW-1185">Reference proteome</keyword>
<feature type="transmembrane region" description="Helical" evidence="7">
    <location>
        <begin position="12"/>
        <end position="37"/>
    </location>
</feature>
<evidence type="ECO:0000313" key="9">
    <source>
        <dbReference type="EMBL" id="MFC3761159.1"/>
    </source>
</evidence>
<feature type="transmembrane region" description="Helical" evidence="7">
    <location>
        <begin position="328"/>
        <end position="346"/>
    </location>
</feature>
<dbReference type="Gene3D" id="1.20.1720.10">
    <property type="entry name" value="Multidrug resistance protein D"/>
    <property type="match status" value="1"/>
</dbReference>
<feature type="transmembrane region" description="Helical" evidence="7">
    <location>
        <begin position="81"/>
        <end position="98"/>
    </location>
</feature>
<proteinExistence type="predicted"/>
<name>A0ABV7Y9W0_9ACTN</name>
<gene>
    <name evidence="9" type="ORF">ACFOUW_09930</name>
</gene>
<dbReference type="RefSeq" id="WP_205117373.1">
    <property type="nucleotide sequence ID" value="NZ_JAFBCM010000001.1"/>
</dbReference>
<dbReference type="PROSITE" id="PS50850">
    <property type="entry name" value="MFS"/>
    <property type="match status" value="1"/>
</dbReference>
<dbReference type="Pfam" id="PF07690">
    <property type="entry name" value="MFS_1"/>
    <property type="match status" value="1"/>
</dbReference>
<evidence type="ECO:0000256" key="3">
    <source>
        <dbReference type="ARBA" id="ARBA00022475"/>
    </source>
</evidence>
<feature type="transmembrane region" description="Helical" evidence="7">
    <location>
        <begin position="110"/>
        <end position="131"/>
    </location>
</feature>
<accession>A0ABV7Y9W0</accession>
<evidence type="ECO:0000313" key="10">
    <source>
        <dbReference type="Proteomes" id="UP001595699"/>
    </source>
</evidence>
<feature type="transmembrane region" description="Helical" evidence="7">
    <location>
        <begin position="392"/>
        <end position="414"/>
    </location>
</feature>
<dbReference type="Gene3D" id="1.20.1250.20">
    <property type="entry name" value="MFS general substrate transporter like domains"/>
    <property type="match status" value="1"/>
</dbReference>
<keyword evidence="6 7" id="KW-0472">Membrane</keyword>
<feature type="transmembrane region" description="Helical" evidence="7">
    <location>
        <begin position="434"/>
        <end position="456"/>
    </location>
</feature>
<dbReference type="PANTHER" id="PTHR42718:SF46">
    <property type="entry name" value="BLR6921 PROTEIN"/>
    <property type="match status" value="1"/>
</dbReference>
<keyword evidence="2" id="KW-0813">Transport</keyword>
<evidence type="ECO:0000259" key="8">
    <source>
        <dbReference type="PROSITE" id="PS50850"/>
    </source>
</evidence>
<evidence type="ECO:0000256" key="7">
    <source>
        <dbReference type="SAM" id="Phobius"/>
    </source>
</evidence>
<feature type="transmembrane region" description="Helical" evidence="7">
    <location>
        <begin position="298"/>
        <end position="316"/>
    </location>
</feature>
<feature type="transmembrane region" description="Helical" evidence="7">
    <location>
        <begin position="225"/>
        <end position="241"/>
    </location>
</feature>
<keyword evidence="5 7" id="KW-1133">Transmembrane helix</keyword>
<sequence>MSTDLATRTTSRWLALVALCAGQLMIILDGTIVTVAGPSIQADLGFTQANLAWIVNAYLIAFGGLLLLSGRLGDLAGRKRIFTAGLVIFTIASLAAGLADHQGVLIAARFVQGVGGAMTTAVALGMIITMFPEPLARAKALGVYAFVGSAGASIGVFAGGVLTQTLGWNWVFYVNLPIGIAIIALASRVLRNENGLGFQAGADVVGSILVTAGLMLGVYTIVQPTFWFGAVSVALLGAFVVRQARARNPLLPLRIFRNRTLTAANISQMLMIAAMMGFQFVVALYLQRVLGYDALATGLAFLPITFAIGIVSLGLSARLVTRFGPRRVLIAGQLFLAVGFVILMQATENSGYVFPVLPALIVLGVGGGLSLPSINSLTMSDVAPDDAGLASGLANTTMQVGGALGVAVLAALATSRADHLTSVGERATAALASGYQLAFTVSGTLILAAALVAFTLTKKQAA</sequence>
<feature type="transmembrane region" description="Helical" evidence="7">
    <location>
        <begin position="352"/>
        <end position="371"/>
    </location>
</feature>
<dbReference type="CDD" id="cd17321">
    <property type="entry name" value="MFS_MMR_MDR_like"/>
    <property type="match status" value="1"/>
</dbReference>